<dbReference type="InterPro" id="IPR002481">
    <property type="entry name" value="FUR"/>
</dbReference>
<evidence type="ECO:0000256" key="1">
    <source>
        <dbReference type="ARBA" id="ARBA00007957"/>
    </source>
</evidence>
<sequence length="149" mass="17372">MPELNGEEQQKTRWLDQLKAHGYRMTRPRQAVVEAILGDPTHWRPEQVFERARRTYPNLGLVTVYRTLELLQKLGLIRRVHMERGCRSYTLASQEHSHQLICRDCGRVEEFSECDLLETVERLAKRTGYSIEAHWLELLGRCPACLVAG</sequence>
<feature type="binding site" evidence="7">
    <location>
        <position position="142"/>
    </location>
    <ligand>
        <name>Zn(2+)</name>
        <dbReference type="ChEBI" id="CHEBI:29105"/>
    </ligand>
</feature>
<dbReference type="Gene3D" id="3.30.1490.190">
    <property type="match status" value="1"/>
</dbReference>
<keyword evidence="7" id="KW-0479">Metal-binding</keyword>
<dbReference type="GO" id="GO:0003700">
    <property type="term" value="F:DNA-binding transcription factor activity"/>
    <property type="evidence" value="ECO:0007669"/>
    <property type="project" value="InterPro"/>
</dbReference>
<dbReference type="PANTHER" id="PTHR33202:SF7">
    <property type="entry name" value="FERRIC UPTAKE REGULATION PROTEIN"/>
    <property type="match status" value="1"/>
</dbReference>
<evidence type="ECO:0000256" key="3">
    <source>
        <dbReference type="ARBA" id="ARBA00022833"/>
    </source>
</evidence>
<evidence type="ECO:0000256" key="4">
    <source>
        <dbReference type="ARBA" id="ARBA00023015"/>
    </source>
</evidence>
<evidence type="ECO:0000256" key="6">
    <source>
        <dbReference type="ARBA" id="ARBA00023163"/>
    </source>
</evidence>
<keyword evidence="5" id="KW-0238">DNA-binding</keyword>
<keyword evidence="2" id="KW-0678">Repressor</keyword>
<dbReference type="EMBL" id="MFGX01000118">
    <property type="protein sequence ID" value="OGF53084.1"/>
    <property type="molecule type" value="Genomic_DNA"/>
</dbReference>
<evidence type="ECO:0000313" key="10">
    <source>
        <dbReference type="Proteomes" id="UP000179157"/>
    </source>
</evidence>
<dbReference type="PANTHER" id="PTHR33202">
    <property type="entry name" value="ZINC UPTAKE REGULATION PROTEIN"/>
    <property type="match status" value="1"/>
</dbReference>
<dbReference type="SUPFAM" id="SSF46785">
    <property type="entry name" value="Winged helix' DNA-binding domain"/>
    <property type="match status" value="1"/>
</dbReference>
<dbReference type="STRING" id="1817864.A2Z21_05590"/>
<proteinExistence type="inferred from homology"/>
<comment type="similarity">
    <text evidence="1">Belongs to the Fur family.</text>
</comment>
<name>A0A1F5UPJ2_FRAXR</name>
<organism evidence="9 10">
    <name type="scientific">Fraserbacteria sp. (strain RBG_16_55_9)</name>
    <dbReference type="NCBI Taxonomy" id="1817864"/>
    <lineage>
        <taxon>Bacteria</taxon>
        <taxon>Candidatus Fraseribacteriota</taxon>
    </lineage>
</organism>
<feature type="binding site" evidence="8">
    <location>
        <position position="134"/>
    </location>
    <ligand>
        <name>Fe cation</name>
        <dbReference type="ChEBI" id="CHEBI:24875"/>
    </ligand>
</feature>
<keyword evidence="3 7" id="KW-0862">Zinc</keyword>
<dbReference type="InterPro" id="IPR036390">
    <property type="entry name" value="WH_DNA-bd_sf"/>
</dbReference>
<dbReference type="Proteomes" id="UP000179157">
    <property type="component" value="Unassembled WGS sequence"/>
</dbReference>
<feature type="binding site" evidence="7">
    <location>
        <position position="145"/>
    </location>
    <ligand>
        <name>Zn(2+)</name>
        <dbReference type="ChEBI" id="CHEBI:29105"/>
    </ligand>
</feature>
<dbReference type="GO" id="GO:1900376">
    <property type="term" value="P:regulation of secondary metabolite biosynthetic process"/>
    <property type="evidence" value="ECO:0007669"/>
    <property type="project" value="TreeGrafter"/>
</dbReference>
<dbReference type="InterPro" id="IPR043135">
    <property type="entry name" value="Fur_C"/>
</dbReference>
<evidence type="ECO:0000256" key="7">
    <source>
        <dbReference type="PIRSR" id="PIRSR602481-1"/>
    </source>
</evidence>
<feature type="binding site" evidence="7">
    <location>
        <position position="105"/>
    </location>
    <ligand>
        <name>Zn(2+)</name>
        <dbReference type="ChEBI" id="CHEBI:29105"/>
    </ligand>
</feature>
<feature type="binding site" evidence="7">
    <location>
        <position position="102"/>
    </location>
    <ligand>
        <name>Zn(2+)</name>
        <dbReference type="ChEBI" id="CHEBI:29105"/>
    </ligand>
</feature>
<dbReference type="Gene3D" id="1.10.10.10">
    <property type="entry name" value="Winged helix-like DNA-binding domain superfamily/Winged helix DNA-binding domain"/>
    <property type="match status" value="1"/>
</dbReference>
<evidence type="ECO:0000256" key="2">
    <source>
        <dbReference type="ARBA" id="ARBA00022491"/>
    </source>
</evidence>
<dbReference type="AlphaFoldDB" id="A0A1F5UPJ2"/>
<accession>A0A1F5UPJ2</accession>
<evidence type="ECO:0000313" key="9">
    <source>
        <dbReference type="EMBL" id="OGF53084.1"/>
    </source>
</evidence>
<dbReference type="Pfam" id="PF01475">
    <property type="entry name" value="FUR"/>
    <property type="match status" value="1"/>
</dbReference>
<dbReference type="GO" id="GO:0008270">
    <property type="term" value="F:zinc ion binding"/>
    <property type="evidence" value="ECO:0007669"/>
    <property type="project" value="TreeGrafter"/>
</dbReference>
<dbReference type="CDD" id="cd07153">
    <property type="entry name" value="Fur_like"/>
    <property type="match status" value="1"/>
</dbReference>
<comment type="cofactor">
    <cofactor evidence="8">
        <name>Mn(2+)</name>
        <dbReference type="ChEBI" id="CHEBI:29035"/>
    </cofactor>
    <cofactor evidence="8">
        <name>Fe(2+)</name>
        <dbReference type="ChEBI" id="CHEBI:29033"/>
    </cofactor>
    <text evidence="8">Binds 1 Mn(2+) or Fe(2+) ion per subunit.</text>
</comment>
<comment type="caution">
    <text evidence="9">The sequence shown here is derived from an EMBL/GenBank/DDBJ whole genome shotgun (WGS) entry which is preliminary data.</text>
</comment>
<comment type="cofactor">
    <cofactor evidence="7">
        <name>Zn(2+)</name>
        <dbReference type="ChEBI" id="CHEBI:29105"/>
    </cofactor>
    <text evidence="7">Binds 1 zinc ion per subunit.</text>
</comment>
<dbReference type="InterPro" id="IPR036388">
    <property type="entry name" value="WH-like_DNA-bd_sf"/>
</dbReference>
<dbReference type="GO" id="GO:0045892">
    <property type="term" value="P:negative regulation of DNA-templated transcription"/>
    <property type="evidence" value="ECO:0007669"/>
    <property type="project" value="TreeGrafter"/>
</dbReference>
<keyword evidence="6" id="KW-0804">Transcription</keyword>
<protein>
    <recommendedName>
        <fullName evidence="11">Transcriptional repressor</fullName>
    </recommendedName>
</protein>
<reference evidence="9 10" key="1">
    <citation type="journal article" date="2016" name="Nat. Commun.">
        <title>Thousands of microbial genomes shed light on interconnected biogeochemical processes in an aquifer system.</title>
        <authorList>
            <person name="Anantharaman K."/>
            <person name="Brown C.T."/>
            <person name="Hug L.A."/>
            <person name="Sharon I."/>
            <person name="Castelle C.J."/>
            <person name="Probst A.J."/>
            <person name="Thomas B.C."/>
            <person name="Singh A."/>
            <person name="Wilkins M.J."/>
            <person name="Karaoz U."/>
            <person name="Brodie E.L."/>
            <person name="Williams K.H."/>
            <person name="Hubbard S.S."/>
            <person name="Banfield J.F."/>
        </authorList>
    </citation>
    <scope>NUCLEOTIDE SEQUENCE [LARGE SCALE GENOMIC DNA]</scope>
    <source>
        <strain evidence="10">RBG_16_55_9</strain>
    </source>
</reference>
<evidence type="ECO:0000256" key="5">
    <source>
        <dbReference type="ARBA" id="ARBA00023125"/>
    </source>
</evidence>
<keyword evidence="4" id="KW-0805">Transcription regulation</keyword>
<keyword evidence="8" id="KW-0408">Iron</keyword>
<feature type="binding site" evidence="8">
    <location>
        <position position="96"/>
    </location>
    <ligand>
        <name>Fe cation</name>
        <dbReference type="ChEBI" id="CHEBI:24875"/>
    </ligand>
</feature>
<evidence type="ECO:0008006" key="11">
    <source>
        <dbReference type="Google" id="ProtNLM"/>
    </source>
</evidence>
<gene>
    <name evidence="9" type="ORF">A2Z21_05590</name>
</gene>
<evidence type="ECO:0000256" key="8">
    <source>
        <dbReference type="PIRSR" id="PIRSR602481-2"/>
    </source>
</evidence>
<dbReference type="GO" id="GO:0000976">
    <property type="term" value="F:transcription cis-regulatory region binding"/>
    <property type="evidence" value="ECO:0007669"/>
    <property type="project" value="TreeGrafter"/>
</dbReference>